<accession>A0A177TBW9</accession>
<evidence type="ECO:0000313" key="2">
    <source>
        <dbReference type="EMBL" id="KAE8255831.1"/>
    </source>
</evidence>
<evidence type="ECO:0000313" key="3">
    <source>
        <dbReference type="Proteomes" id="UP000077521"/>
    </source>
</evidence>
<protein>
    <submittedName>
        <fullName evidence="2">Uncharacterized protein</fullName>
    </submittedName>
</protein>
<feature type="compositionally biased region" description="Polar residues" evidence="1">
    <location>
        <begin position="153"/>
        <end position="167"/>
    </location>
</feature>
<name>A0A177TBW9_9BASI</name>
<dbReference type="Proteomes" id="UP000077521">
    <property type="component" value="Unassembled WGS sequence"/>
</dbReference>
<sequence>MALHLLRQWATPLLHHRTGTQLASFGSASRSTAAVFTPRNSGLLPKDLMRSQLPHLNYQSANLSTVVQRASTISSSIPFRASSKLEFGPTYMRKMTFTNSTIPPHTTAMRSFSRTTSAAKGRQQLPPSMRSARVGRARARASRTKSTAAAKQSRANSPALSKPTTASARLREAEVEPKKSLLDMDTTSSGDPKRPTSLLAKTTDLWSQMSKADPKSKQATSLRSSVIQNHQRFLRTQRKKSDQRPRKPPGQKREMATSARPSGGEKGSGGAPECNKVNFAKLLDYHMPPGPQSRMREVSDLVLDAPFLGSHWTTFR</sequence>
<gene>
    <name evidence="2" type="ORF">A4X13_0g2903</name>
</gene>
<reference evidence="2" key="2">
    <citation type="journal article" date="2019" name="IMA Fungus">
        <title>Genome sequencing and comparison of five Tilletia species to identify candidate genes for the detection of regulated species infecting wheat.</title>
        <authorList>
            <person name="Nguyen H.D.T."/>
            <person name="Sultana T."/>
            <person name="Kesanakurti P."/>
            <person name="Hambleton S."/>
        </authorList>
    </citation>
    <scope>NUCLEOTIDE SEQUENCE</scope>
    <source>
        <strain evidence="2">DAOMC 236416</strain>
    </source>
</reference>
<feature type="compositionally biased region" description="Polar residues" evidence="1">
    <location>
        <begin position="217"/>
        <end position="231"/>
    </location>
</feature>
<feature type="compositionally biased region" description="Basic and acidic residues" evidence="1">
    <location>
        <begin position="169"/>
        <end position="182"/>
    </location>
</feature>
<evidence type="ECO:0000256" key="1">
    <source>
        <dbReference type="SAM" id="MobiDB-lite"/>
    </source>
</evidence>
<feature type="region of interest" description="Disordered" evidence="1">
    <location>
        <begin position="101"/>
        <end position="273"/>
    </location>
</feature>
<keyword evidence="3" id="KW-1185">Reference proteome</keyword>
<comment type="caution">
    <text evidence="2">The sequence shown here is derived from an EMBL/GenBank/DDBJ whole genome shotgun (WGS) entry which is preliminary data.</text>
</comment>
<reference evidence="2" key="1">
    <citation type="submission" date="2016-04" db="EMBL/GenBank/DDBJ databases">
        <authorList>
            <person name="Nguyen H.D."/>
            <person name="Samba Siva P."/>
            <person name="Cullis J."/>
            <person name="Levesque C.A."/>
            <person name="Hambleton S."/>
        </authorList>
    </citation>
    <scope>NUCLEOTIDE SEQUENCE</scope>
    <source>
        <strain evidence="2">DAOMC 236416</strain>
    </source>
</reference>
<feature type="compositionally biased region" description="Basic residues" evidence="1">
    <location>
        <begin position="133"/>
        <end position="143"/>
    </location>
</feature>
<feature type="compositionally biased region" description="Basic and acidic residues" evidence="1">
    <location>
        <begin position="239"/>
        <end position="255"/>
    </location>
</feature>
<dbReference type="EMBL" id="LWDF02000149">
    <property type="protein sequence ID" value="KAE8255831.1"/>
    <property type="molecule type" value="Genomic_DNA"/>
</dbReference>
<organism evidence="2 3">
    <name type="scientific">Tilletia indica</name>
    <dbReference type="NCBI Taxonomy" id="43049"/>
    <lineage>
        <taxon>Eukaryota</taxon>
        <taxon>Fungi</taxon>
        <taxon>Dikarya</taxon>
        <taxon>Basidiomycota</taxon>
        <taxon>Ustilaginomycotina</taxon>
        <taxon>Exobasidiomycetes</taxon>
        <taxon>Tilletiales</taxon>
        <taxon>Tilletiaceae</taxon>
        <taxon>Tilletia</taxon>
    </lineage>
</organism>
<proteinExistence type="predicted"/>
<dbReference type="AlphaFoldDB" id="A0A177TBW9"/>
<feature type="compositionally biased region" description="Polar residues" evidence="1">
    <location>
        <begin position="101"/>
        <end position="118"/>
    </location>
</feature>